<dbReference type="EMBL" id="SRKZ01000004">
    <property type="protein sequence ID" value="TGD79351.1"/>
    <property type="molecule type" value="Genomic_DNA"/>
</dbReference>
<dbReference type="Pfam" id="PF03572">
    <property type="entry name" value="Peptidase_S41"/>
    <property type="match status" value="1"/>
</dbReference>
<accession>A0A4Z0MIL0</accession>
<dbReference type="Gene3D" id="3.90.226.10">
    <property type="entry name" value="2-enoyl-CoA Hydratase, Chain A, domain 1"/>
    <property type="match status" value="1"/>
</dbReference>
<keyword evidence="4" id="KW-1185">Reference proteome</keyword>
<feature type="domain" description="Tail specific protease" evidence="2">
    <location>
        <begin position="111"/>
        <end position="319"/>
    </location>
</feature>
<name>A0A4Z0MIL0_9BACT</name>
<comment type="caution">
    <text evidence="3">The sequence shown here is derived from an EMBL/GenBank/DDBJ whole genome shotgun (WGS) entry which is preliminary data.</text>
</comment>
<dbReference type="GO" id="GO:0030288">
    <property type="term" value="C:outer membrane-bounded periplasmic space"/>
    <property type="evidence" value="ECO:0007669"/>
    <property type="project" value="TreeGrafter"/>
</dbReference>
<dbReference type="GO" id="GO:0006508">
    <property type="term" value="P:proteolysis"/>
    <property type="evidence" value="ECO:0007669"/>
    <property type="project" value="InterPro"/>
</dbReference>
<dbReference type="InterPro" id="IPR005151">
    <property type="entry name" value="Tail-specific_protease"/>
</dbReference>
<dbReference type="SUPFAM" id="SSF52096">
    <property type="entry name" value="ClpP/crotonase"/>
    <property type="match status" value="1"/>
</dbReference>
<keyword evidence="1" id="KW-0732">Signal</keyword>
<evidence type="ECO:0000313" key="4">
    <source>
        <dbReference type="Proteomes" id="UP000298284"/>
    </source>
</evidence>
<gene>
    <name evidence="3" type="ORF">EU557_14025</name>
</gene>
<protein>
    <recommendedName>
        <fullName evidence="2">Tail specific protease domain-containing protein</fullName>
    </recommendedName>
</protein>
<dbReference type="GO" id="GO:0007165">
    <property type="term" value="P:signal transduction"/>
    <property type="evidence" value="ECO:0007669"/>
    <property type="project" value="TreeGrafter"/>
</dbReference>
<proteinExistence type="predicted"/>
<dbReference type="PANTHER" id="PTHR32060">
    <property type="entry name" value="TAIL-SPECIFIC PROTEASE"/>
    <property type="match status" value="1"/>
</dbReference>
<organism evidence="3 4">
    <name type="scientific">Hymenobacter wooponensis</name>
    <dbReference type="NCBI Taxonomy" id="1525360"/>
    <lineage>
        <taxon>Bacteria</taxon>
        <taxon>Pseudomonadati</taxon>
        <taxon>Bacteroidota</taxon>
        <taxon>Cytophagia</taxon>
        <taxon>Cytophagales</taxon>
        <taxon>Hymenobacteraceae</taxon>
        <taxon>Hymenobacter</taxon>
    </lineage>
</organism>
<reference evidence="3 4" key="1">
    <citation type="submission" date="2019-04" db="EMBL/GenBank/DDBJ databases">
        <authorList>
            <person name="Feng G."/>
            <person name="Zhang J."/>
            <person name="Zhu H."/>
        </authorList>
    </citation>
    <scope>NUCLEOTIDE SEQUENCE [LARGE SCALE GENOMIC DNA]</scope>
    <source>
        <strain evidence="3 4">JCM 19491</strain>
    </source>
</reference>
<dbReference type="RefSeq" id="WP_135531100.1">
    <property type="nucleotide sequence ID" value="NZ_SRKZ01000004.1"/>
</dbReference>
<evidence type="ECO:0000256" key="1">
    <source>
        <dbReference type="SAM" id="SignalP"/>
    </source>
</evidence>
<feature type="signal peptide" evidence="1">
    <location>
        <begin position="1"/>
        <end position="19"/>
    </location>
</feature>
<evidence type="ECO:0000313" key="3">
    <source>
        <dbReference type="EMBL" id="TGD79351.1"/>
    </source>
</evidence>
<dbReference type="GO" id="GO:0008236">
    <property type="term" value="F:serine-type peptidase activity"/>
    <property type="evidence" value="ECO:0007669"/>
    <property type="project" value="InterPro"/>
</dbReference>
<dbReference type="InterPro" id="IPR029045">
    <property type="entry name" value="ClpP/crotonase-like_dom_sf"/>
</dbReference>
<dbReference type="GO" id="GO:0004175">
    <property type="term" value="F:endopeptidase activity"/>
    <property type="evidence" value="ECO:0007669"/>
    <property type="project" value="TreeGrafter"/>
</dbReference>
<evidence type="ECO:0000259" key="2">
    <source>
        <dbReference type="SMART" id="SM00245"/>
    </source>
</evidence>
<dbReference type="OrthoDB" id="7314861at2"/>
<feature type="chain" id="PRO_5021232445" description="Tail specific protease domain-containing protein" evidence="1">
    <location>
        <begin position="20"/>
        <end position="349"/>
    </location>
</feature>
<sequence>MKKLGLLVLCIAATQVAQCQTTATPLPDSVKTFLDKSLTLLETYSLERGAVNWAELRQTVYQKTQGAQSVRELLPVYPYVFEQLKDDHGWLTYKGKTYKWRNTARPTYANTAVKEALAKKPGVLVKMLPGNVGYIQLPGINAGGSLQQMRDAAKVVQDSLCRLNPDQAKSWIIDLRLNDGGAMAPMLAGIAPLIGDGYLGGFVDKDGKPDQQWYLKQGNFYMDTMRVTTLQNRCPIKRTDKPVAVLLSGRTASSGEIVAISLKGRPATRFFGEPTYGATTANESYKISGSSYLTIAGMQETDRNKVVYRPNVAPDVLITGGDNFTDLSKDAKVTAALKWLKTAKPGKTK</sequence>
<dbReference type="AlphaFoldDB" id="A0A4Z0MIL0"/>
<dbReference type="Proteomes" id="UP000298284">
    <property type="component" value="Unassembled WGS sequence"/>
</dbReference>
<dbReference type="CDD" id="cd06567">
    <property type="entry name" value="Peptidase_S41"/>
    <property type="match status" value="1"/>
</dbReference>
<dbReference type="PANTHER" id="PTHR32060:SF30">
    <property type="entry name" value="CARBOXY-TERMINAL PROCESSING PROTEASE CTPA"/>
    <property type="match status" value="1"/>
</dbReference>
<dbReference type="SMART" id="SM00245">
    <property type="entry name" value="TSPc"/>
    <property type="match status" value="1"/>
</dbReference>